<evidence type="ECO:0000259" key="4">
    <source>
        <dbReference type="Pfam" id="PF25023"/>
    </source>
</evidence>
<feature type="domain" description="LHH" evidence="2">
    <location>
        <begin position="1265"/>
        <end position="1333"/>
    </location>
</feature>
<dbReference type="InterPro" id="IPR056823">
    <property type="entry name" value="TEN-like_YD-shell"/>
</dbReference>
<dbReference type="InterPro" id="IPR045351">
    <property type="entry name" value="DUF6531"/>
</dbReference>
<dbReference type="Pfam" id="PF05593">
    <property type="entry name" value="RHS_repeat"/>
    <property type="match status" value="1"/>
</dbReference>
<protein>
    <submittedName>
        <fullName evidence="5">Uncharacterized protein</fullName>
    </submittedName>
</protein>
<dbReference type="PANTHER" id="PTHR32305:SF15">
    <property type="entry name" value="PROTEIN RHSA-RELATED"/>
    <property type="match status" value="1"/>
</dbReference>
<dbReference type="Pfam" id="PF25023">
    <property type="entry name" value="TEN_YD-shell"/>
    <property type="match status" value="3"/>
</dbReference>
<evidence type="ECO:0000313" key="6">
    <source>
        <dbReference type="Proteomes" id="UP000244450"/>
    </source>
</evidence>
<dbReference type="Proteomes" id="UP000244450">
    <property type="component" value="Unassembled WGS sequence"/>
</dbReference>
<dbReference type="InterPro" id="IPR022385">
    <property type="entry name" value="Rhs_assc_core"/>
</dbReference>
<dbReference type="InterPro" id="IPR026834">
    <property type="entry name" value="LHH"/>
</dbReference>
<proteinExistence type="predicted"/>
<evidence type="ECO:0000313" key="5">
    <source>
        <dbReference type="EMBL" id="PUZ25428.1"/>
    </source>
</evidence>
<keyword evidence="1" id="KW-0677">Repeat</keyword>
<feature type="domain" description="Teneurin-like YD-shell" evidence="4">
    <location>
        <begin position="688"/>
        <end position="839"/>
    </location>
</feature>
<keyword evidence="6" id="KW-1185">Reference proteome</keyword>
<feature type="domain" description="Teneurin-like YD-shell" evidence="4">
    <location>
        <begin position="886"/>
        <end position="1187"/>
    </location>
</feature>
<sequence>MSLTNNHFTIVLGIDIHFNTLPPFNPLHPFIGLVLDPMDYIPFIGATVQVNGRKRGVSDTSGMLVFLRHFPLFTGPFVETPFIAHESVNFFGSHNTHAEGRLLSPTTYLKMTCNDIGIPLSLHPGKNWKPIPSLFAPTSFSIPVPTGPPVNLGGPYVPDLMGLLINLVASYGFGALMKMGGKAVNKVLGRKAAKELEATADKAASKSKCAKDPVNMVTGHVLYVGTDFELPGMLPLQWERHWHSDSGYKGLLGHGTTCLFDAQLKIMDVDEVAMLMPDGRGVGFMMPLPGEESYNRVERLTLYRYADHFEVKDQASRLTYVFNKSHQLAALRNEQGFAITAEYTSGMLSRIIDSAGRVLTVRTDEAGRIVDIATDQQQLVAYTYNDAGDLCRITDALQQSTVLEYERHHLVKKTDRNGQSFYWEYDGHRCTRTWGDGGLLEGLITYHDGYNVLRSPSGRVDTFHYNEDLLCTQVTDSFGNSRFLEYTEYEELYRVIDEEGNMKGYRYDERGNCISVQYADKTEEQFLYDAEDRLTMYTDATGYSTVKTYTDAGLPDVVISADNAITSYQYDEWQRLSVVERGQQKTQLAYDAQHNLVKVVLPDGNETRWDYDALGRCIRRVNAAGGVQSFVYDLLGRPTRIQQPDGNVVWLQYNAYEEVVHARDSQHEVSFDYTPLGSLRRRTEKGASLQFQYNGEEELVVVTNEARERYRFERNARGEIVEEVGFDGRSRRYERAANGWVKKIMRPDNRFTEYEHDGNGRMVRATYHDGRLELYGYNKNGQLTSAINSEASVYFRHDIMGRVMEEKTELNGQTYVVESAYNKQGARTSLKSSLGADLQMRYTPLNQLQDMQASQGAVRWGMRLGYNALGQETDRWLPGGLSVHMEYDHAGHPLRQVVRSGSRDARKRRYDWDANERLVTMFNELTNGFVTYGHDAFGNLAWATYENGQRQYKSPDVQGNVYNKPDHHDRRYEAGGQLDWDQGWHYHYDAEGNLMEKNDGGATSWKYDWNANGTLREVTRPDGTTVSFTYDALGRRLEKVHGDTVTRWLWDGNVPIQEWHYAAAQRPVITLDALGDLQVSHPEPVEDLVTWVFNDGSFVPAAKLTTSGAYSIVTDYLGTPVEMYDETGRQAWACELDIYGKARTLVKGSITDCPFRFQGQYEDVETGLCYNRFRYYDPARGNYISQDPIGLQGGVALYGYVHDSNAWIDELGLSTNPITFTDSNGFSMQVSGYTDISHMSDEQLKALYYANDNALKGKGFGLSGVDKQGNTIVLHHYKQNPNGPIVALPGKHHDKPHVNPGQHPFGKKKGGGLTADERAAFNKWKQEYWKSQAATELNNRGIAFCH</sequence>
<dbReference type="OrthoDB" id="9765204at2"/>
<dbReference type="PANTHER" id="PTHR32305">
    <property type="match status" value="1"/>
</dbReference>
<dbReference type="NCBIfam" id="TIGR03696">
    <property type="entry name" value="Rhs_assc_core"/>
    <property type="match status" value="1"/>
</dbReference>
<dbReference type="Gene3D" id="2.180.10.10">
    <property type="entry name" value="RHS repeat-associated core"/>
    <property type="match status" value="2"/>
</dbReference>
<evidence type="ECO:0000259" key="3">
    <source>
        <dbReference type="Pfam" id="PF20148"/>
    </source>
</evidence>
<evidence type="ECO:0000259" key="2">
    <source>
        <dbReference type="Pfam" id="PF14411"/>
    </source>
</evidence>
<comment type="caution">
    <text evidence="5">The sequence shown here is derived from an EMBL/GenBank/DDBJ whole genome shotgun (WGS) entry which is preliminary data.</text>
</comment>
<reference evidence="5 6" key="1">
    <citation type="submission" date="2018-04" db="EMBL/GenBank/DDBJ databases">
        <title>Chitinophaga fuyangensis sp. nov., isolated from soil in a chemical factory.</title>
        <authorList>
            <person name="Chen K."/>
        </authorList>
    </citation>
    <scope>NUCLEOTIDE SEQUENCE [LARGE SCALE GENOMIC DNA]</scope>
    <source>
        <strain evidence="5 6">LY-1</strain>
    </source>
</reference>
<dbReference type="Pfam" id="PF20148">
    <property type="entry name" value="DUF6531"/>
    <property type="match status" value="1"/>
</dbReference>
<gene>
    <name evidence="5" type="ORF">DCC81_14145</name>
</gene>
<dbReference type="PRINTS" id="PR00394">
    <property type="entry name" value="RHSPROTEIN"/>
</dbReference>
<dbReference type="NCBIfam" id="TIGR01643">
    <property type="entry name" value="YD_repeat_2x"/>
    <property type="match status" value="5"/>
</dbReference>
<evidence type="ECO:0000256" key="1">
    <source>
        <dbReference type="ARBA" id="ARBA00022737"/>
    </source>
</evidence>
<dbReference type="EMBL" id="QCYK01000002">
    <property type="protein sequence ID" value="PUZ25428.1"/>
    <property type="molecule type" value="Genomic_DNA"/>
</dbReference>
<dbReference type="InterPro" id="IPR031325">
    <property type="entry name" value="RHS_repeat"/>
</dbReference>
<accession>A0A2T7BGL6</accession>
<dbReference type="RefSeq" id="WP_108687266.1">
    <property type="nucleotide sequence ID" value="NZ_QCYK01000002.1"/>
</dbReference>
<organism evidence="5 6">
    <name type="scientific">Chitinophaga parva</name>
    <dbReference type="NCBI Taxonomy" id="2169414"/>
    <lineage>
        <taxon>Bacteria</taxon>
        <taxon>Pseudomonadati</taxon>
        <taxon>Bacteroidota</taxon>
        <taxon>Chitinophagia</taxon>
        <taxon>Chitinophagales</taxon>
        <taxon>Chitinophagaceae</taxon>
        <taxon>Chitinophaga</taxon>
    </lineage>
</organism>
<name>A0A2T7BGL6_9BACT</name>
<feature type="domain" description="Teneurin-like YD-shell" evidence="4">
    <location>
        <begin position="308"/>
        <end position="427"/>
    </location>
</feature>
<dbReference type="Pfam" id="PF14411">
    <property type="entry name" value="LHH"/>
    <property type="match status" value="1"/>
</dbReference>
<dbReference type="InterPro" id="IPR050708">
    <property type="entry name" value="T6SS_VgrG/RHS"/>
</dbReference>
<dbReference type="InterPro" id="IPR006530">
    <property type="entry name" value="YD"/>
</dbReference>
<feature type="domain" description="DUF6531" evidence="3">
    <location>
        <begin position="212"/>
        <end position="284"/>
    </location>
</feature>